<feature type="domain" description="Tc1-like transposase DDE" evidence="1">
    <location>
        <begin position="15"/>
        <end position="103"/>
    </location>
</feature>
<sequence length="152" mass="17108">MWCLVMNSGSFWGQMVTAYGRSALIVVSGTLTGQRYVDVILRPHVGPSLNGLPGVSFQQDNARLHTARVAQDILRHVQTLPWSAHSPDLSPIEHVWDQLKRQMPLCHFVHGLEVAVQDLWIHLPQDNIRRLINTMPDRVAAMYCSRGGPTSY</sequence>
<dbReference type="GO" id="GO:0003676">
    <property type="term" value="F:nucleic acid binding"/>
    <property type="evidence" value="ECO:0007669"/>
    <property type="project" value="InterPro"/>
</dbReference>
<dbReference type="Gene3D" id="3.30.420.10">
    <property type="entry name" value="Ribonuclease H-like superfamily/Ribonuclease H"/>
    <property type="match status" value="1"/>
</dbReference>
<gene>
    <name evidence="2" type="ORF">AVEN_60582_1</name>
</gene>
<dbReference type="Proteomes" id="UP000499080">
    <property type="component" value="Unassembled WGS sequence"/>
</dbReference>
<evidence type="ECO:0000313" key="3">
    <source>
        <dbReference type="Proteomes" id="UP000499080"/>
    </source>
</evidence>
<evidence type="ECO:0000313" key="2">
    <source>
        <dbReference type="EMBL" id="GBM34241.1"/>
    </source>
</evidence>
<keyword evidence="3" id="KW-1185">Reference proteome</keyword>
<organism evidence="2 3">
    <name type="scientific">Araneus ventricosus</name>
    <name type="common">Orbweaver spider</name>
    <name type="synonym">Epeira ventricosa</name>
    <dbReference type="NCBI Taxonomy" id="182803"/>
    <lineage>
        <taxon>Eukaryota</taxon>
        <taxon>Metazoa</taxon>
        <taxon>Ecdysozoa</taxon>
        <taxon>Arthropoda</taxon>
        <taxon>Chelicerata</taxon>
        <taxon>Arachnida</taxon>
        <taxon>Araneae</taxon>
        <taxon>Araneomorphae</taxon>
        <taxon>Entelegynae</taxon>
        <taxon>Araneoidea</taxon>
        <taxon>Araneidae</taxon>
        <taxon>Araneus</taxon>
    </lineage>
</organism>
<comment type="caution">
    <text evidence="2">The sequence shown here is derived from an EMBL/GenBank/DDBJ whole genome shotgun (WGS) entry which is preliminary data.</text>
</comment>
<dbReference type="EMBL" id="BGPR01000754">
    <property type="protein sequence ID" value="GBM34241.1"/>
    <property type="molecule type" value="Genomic_DNA"/>
</dbReference>
<accession>A0A4Y2EZI2</accession>
<evidence type="ECO:0000259" key="1">
    <source>
        <dbReference type="Pfam" id="PF13358"/>
    </source>
</evidence>
<dbReference type="InterPro" id="IPR038717">
    <property type="entry name" value="Tc1-like_DDE_dom"/>
</dbReference>
<dbReference type="AlphaFoldDB" id="A0A4Y2EZI2"/>
<protein>
    <recommendedName>
        <fullName evidence="1">Tc1-like transposase DDE domain-containing protein</fullName>
    </recommendedName>
</protein>
<proteinExistence type="predicted"/>
<dbReference type="OrthoDB" id="25402at2759"/>
<reference evidence="2 3" key="1">
    <citation type="journal article" date="2019" name="Sci. Rep.">
        <title>Orb-weaving spider Araneus ventricosus genome elucidates the spidroin gene catalogue.</title>
        <authorList>
            <person name="Kono N."/>
            <person name="Nakamura H."/>
            <person name="Ohtoshi R."/>
            <person name="Moran D.A.P."/>
            <person name="Shinohara A."/>
            <person name="Yoshida Y."/>
            <person name="Fujiwara M."/>
            <person name="Mori M."/>
            <person name="Tomita M."/>
            <person name="Arakawa K."/>
        </authorList>
    </citation>
    <scope>NUCLEOTIDE SEQUENCE [LARGE SCALE GENOMIC DNA]</scope>
</reference>
<name>A0A4Y2EZI2_ARAVE</name>
<dbReference type="InterPro" id="IPR036397">
    <property type="entry name" value="RNaseH_sf"/>
</dbReference>
<dbReference type="Pfam" id="PF13358">
    <property type="entry name" value="DDE_3"/>
    <property type="match status" value="1"/>
</dbReference>